<feature type="region of interest" description="Disordered" evidence="1">
    <location>
        <begin position="163"/>
        <end position="194"/>
    </location>
</feature>
<dbReference type="STRING" id="645517.A6F65_01466"/>
<dbReference type="EMBL" id="CP016545">
    <property type="protein sequence ID" value="ANU07770.1"/>
    <property type="molecule type" value="Genomic_DNA"/>
</dbReference>
<organism evidence="3 4">
    <name type="scientific">Paraurantiacibacter namhicola</name>
    <dbReference type="NCBI Taxonomy" id="645517"/>
    <lineage>
        <taxon>Bacteria</taxon>
        <taxon>Pseudomonadati</taxon>
        <taxon>Pseudomonadota</taxon>
        <taxon>Alphaproteobacteria</taxon>
        <taxon>Sphingomonadales</taxon>
        <taxon>Erythrobacteraceae</taxon>
        <taxon>Paraurantiacibacter</taxon>
    </lineage>
</organism>
<accession>A0A1C7D8G5</accession>
<feature type="signal peptide" evidence="2">
    <location>
        <begin position="1"/>
        <end position="23"/>
    </location>
</feature>
<evidence type="ECO:0000256" key="1">
    <source>
        <dbReference type="SAM" id="MobiDB-lite"/>
    </source>
</evidence>
<feature type="compositionally biased region" description="Low complexity" evidence="1">
    <location>
        <begin position="174"/>
        <end position="185"/>
    </location>
</feature>
<sequence>MRTRLLLAGATAIFAVHSASASAANIKDPWRFEVIQDKCSIRAAFDDGTYAAFSYEQVPQGTKFLALRTFRAGFNLADGEKAANISIRGKGNFPALVATSVGAGDGLQLQALSWTDYEGMLNNLASGASYRVTIGGRVMGDFPLTGSAKAIEGLRQCAGLPGGKATGSRTGVMNPNSSSRSAPPRMTQPETASTSTAKQIDRLIFRDSRRWMFNRYKAGGVHETTVTERVDGENYTIRAYYWYNGRQRGYVDVFVIDGRFDCMRYHDNPTVCVPVN</sequence>
<evidence type="ECO:0000313" key="4">
    <source>
        <dbReference type="Proteomes" id="UP000092698"/>
    </source>
</evidence>
<dbReference type="Proteomes" id="UP000092698">
    <property type="component" value="Chromosome"/>
</dbReference>
<protein>
    <submittedName>
        <fullName evidence="3">Uncharacterized protein</fullName>
    </submittedName>
</protein>
<evidence type="ECO:0000256" key="2">
    <source>
        <dbReference type="SAM" id="SignalP"/>
    </source>
</evidence>
<feature type="chain" id="PRO_5008884452" evidence="2">
    <location>
        <begin position="24"/>
        <end position="276"/>
    </location>
</feature>
<gene>
    <name evidence="3" type="ORF">A6F65_01466</name>
</gene>
<name>A0A1C7D8G5_9SPHN</name>
<evidence type="ECO:0000313" key="3">
    <source>
        <dbReference type="EMBL" id="ANU07770.1"/>
    </source>
</evidence>
<keyword evidence="2" id="KW-0732">Signal</keyword>
<dbReference type="AlphaFoldDB" id="A0A1C7D8G5"/>
<proteinExistence type="predicted"/>
<keyword evidence="4" id="KW-1185">Reference proteome</keyword>
<dbReference type="KEGG" id="anh:A6F65_01466"/>
<reference evidence="3 4" key="1">
    <citation type="submission" date="2016-07" db="EMBL/GenBank/DDBJ databases">
        <title>Complete genome sequence of Altererythrobacter namhicola JCM 16345T, containing esterase-encoding genes.</title>
        <authorList>
            <person name="Cheng H."/>
            <person name="Wu Y.-H."/>
            <person name="Jian S.-L."/>
            <person name="Huo Y.-Y."/>
            <person name="Wang C.-S."/>
            <person name="Xu X.-W."/>
        </authorList>
    </citation>
    <scope>NUCLEOTIDE SEQUENCE [LARGE SCALE GENOMIC DNA]</scope>
    <source>
        <strain evidence="3 4">JCM 16345</strain>
    </source>
</reference>